<feature type="chain" id="PRO_5032837519" evidence="1">
    <location>
        <begin position="21"/>
        <end position="120"/>
    </location>
</feature>
<feature type="signal peptide" evidence="1">
    <location>
        <begin position="1"/>
        <end position="20"/>
    </location>
</feature>
<evidence type="ECO:0000313" key="3">
    <source>
        <dbReference type="Proteomes" id="UP000562254"/>
    </source>
</evidence>
<evidence type="ECO:0000256" key="1">
    <source>
        <dbReference type="SAM" id="SignalP"/>
    </source>
</evidence>
<sequence length="120" mass="12625">MRNVLLALGLGLLPGIAAEAQTAGPFDGTWVGRGTLTANRGRGTDCGPETVNNRLTVQGGRLSILYSPQAGIRFEGPVAADGGFSIVSGQSRFAGRFTERGMAATFSHPSCERAWRFVRG</sequence>
<protein>
    <submittedName>
        <fullName evidence="2">Uncharacterized protein</fullName>
    </submittedName>
</protein>
<comment type="caution">
    <text evidence="2">The sequence shown here is derived from an EMBL/GenBank/DDBJ whole genome shotgun (WGS) entry which is preliminary data.</text>
</comment>
<name>A0A840XKJ6_9PROT</name>
<keyword evidence="3" id="KW-1185">Reference proteome</keyword>
<proteinExistence type="predicted"/>
<organism evidence="2 3">
    <name type="scientific">Neoroseomonas alkaliterrae</name>
    <dbReference type="NCBI Taxonomy" id="1452450"/>
    <lineage>
        <taxon>Bacteria</taxon>
        <taxon>Pseudomonadati</taxon>
        <taxon>Pseudomonadota</taxon>
        <taxon>Alphaproteobacteria</taxon>
        <taxon>Acetobacterales</taxon>
        <taxon>Acetobacteraceae</taxon>
        <taxon>Neoroseomonas</taxon>
    </lineage>
</organism>
<dbReference type="AlphaFoldDB" id="A0A840XKJ6"/>
<keyword evidence="1" id="KW-0732">Signal</keyword>
<dbReference type="EMBL" id="JACIJE010000003">
    <property type="protein sequence ID" value="MBB5689125.1"/>
    <property type="molecule type" value="Genomic_DNA"/>
</dbReference>
<accession>A0A840XKJ6</accession>
<gene>
    <name evidence="2" type="ORF">FHS88_001250</name>
</gene>
<evidence type="ECO:0000313" key="2">
    <source>
        <dbReference type="EMBL" id="MBB5689125.1"/>
    </source>
</evidence>
<dbReference type="RefSeq" id="WP_184482477.1">
    <property type="nucleotide sequence ID" value="NZ_JAAEDJ010000014.1"/>
</dbReference>
<reference evidence="2 3" key="1">
    <citation type="submission" date="2020-08" db="EMBL/GenBank/DDBJ databases">
        <title>Genomic Encyclopedia of Type Strains, Phase IV (KMG-IV): sequencing the most valuable type-strain genomes for metagenomic binning, comparative biology and taxonomic classification.</title>
        <authorList>
            <person name="Goeker M."/>
        </authorList>
    </citation>
    <scope>NUCLEOTIDE SEQUENCE [LARGE SCALE GENOMIC DNA]</scope>
    <source>
        <strain evidence="2 3">DSM 25895</strain>
    </source>
</reference>
<dbReference type="Proteomes" id="UP000562254">
    <property type="component" value="Unassembled WGS sequence"/>
</dbReference>